<dbReference type="GO" id="GO:0016491">
    <property type="term" value="F:oxidoreductase activity"/>
    <property type="evidence" value="ECO:0007669"/>
    <property type="project" value="UniProtKB-KW"/>
</dbReference>
<dbReference type="GO" id="GO:0005737">
    <property type="term" value="C:cytoplasm"/>
    <property type="evidence" value="ECO:0007669"/>
    <property type="project" value="TreeGrafter"/>
</dbReference>
<comment type="caution">
    <text evidence="3">The sequence shown here is derived from an EMBL/GenBank/DDBJ whole genome shotgun (WGS) entry which is preliminary data.</text>
</comment>
<sequence length="399" mass="41132">MGRIVVVGAGIIGAAITRELARDGHDVTVVERSAAASGTSGRGEGNILVSDKGPGPELDLARFSRSLWPTVARELREELGESFPAIEFEPKGGLVVSTTAAGAAPLLAFAAAQRSAGVRADVVDAATAKSLEPHLTDATTAAIHYPEDAQIQPVVATEAFLRSARLAGARVLTGHEVIGAVLDSAGALAGVDVRSRDGVTRSFPADAVVNAAGPWGAAVSEVLGAAIPVRPRRGVVLVTTRMPHRVFHKVYDADYVGAVESSSADLQTSSVVESTASGTVLIGSSREQVGFRDEFSTRIVAELARKAILLFPFLSSASLMRSYSGFRPYMPDHVPVIGEDPRLPGLWHANGQEGAGIGLATGTAALLAALIAGRTPPVDAAPFSVSRAGLAPFLAEVAA</sequence>
<dbReference type="InterPro" id="IPR006076">
    <property type="entry name" value="FAD-dep_OxRdtase"/>
</dbReference>
<protein>
    <submittedName>
        <fullName evidence="3">FAD-binding oxidoreductase</fullName>
    </submittedName>
</protein>
<dbReference type="Gene3D" id="3.50.50.60">
    <property type="entry name" value="FAD/NAD(P)-binding domain"/>
    <property type="match status" value="1"/>
</dbReference>
<dbReference type="SUPFAM" id="SSF54373">
    <property type="entry name" value="FAD-linked reductases, C-terminal domain"/>
    <property type="match status" value="1"/>
</dbReference>
<keyword evidence="4" id="KW-1185">Reference proteome</keyword>
<gene>
    <name evidence="3" type="ORF">ELQ90_03275</name>
</gene>
<reference evidence="3 4" key="1">
    <citation type="submission" date="2018-12" db="EMBL/GenBank/DDBJ databases">
        <authorList>
            <person name="Li F."/>
        </authorList>
    </citation>
    <scope>NUCLEOTIDE SEQUENCE [LARGE SCALE GENOMIC DNA]</scope>
    <source>
        <strain evidence="3 4">11W25H-1</strain>
    </source>
</reference>
<dbReference type="Proteomes" id="UP000288547">
    <property type="component" value="Unassembled WGS sequence"/>
</dbReference>
<dbReference type="PANTHER" id="PTHR13847:SF287">
    <property type="entry name" value="FAD-DEPENDENT OXIDOREDUCTASE DOMAIN-CONTAINING PROTEIN 1"/>
    <property type="match status" value="1"/>
</dbReference>
<organism evidence="3 4">
    <name type="scientific">Labedella phragmitis</name>
    <dbReference type="NCBI Taxonomy" id="2498849"/>
    <lineage>
        <taxon>Bacteria</taxon>
        <taxon>Bacillati</taxon>
        <taxon>Actinomycetota</taxon>
        <taxon>Actinomycetes</taxon>
        <taxon>Micrococcales</taxon>
        <taxon>Microbacteriaceae</taxon>
        <taxon>Labedella</taxon>
    </lineage>
</organism>
<dbReference type="Pfam" id="PF01266">
    <property type="entry name" value="DAO"/>
    <property type="match status" value="1"/>
</dbReference>
<proteinExistence type="predicted"/>
<evidence type="ECO:0000256" key="1">
    <source>
        <dbReference type="ARBA" id="ARBA00023002"/>
    </source>
</evidence>
<dbReference type="AlphaFoldDB" id="A0A444PYK5"/>
<dbReference type="EMBL" id="RZNB01000001">
    <property type="protein sequence ID" value="RWZ52970.1"/>
    <property type="molecule type" value="Genomic_DNA"/>
</dbReference>
<dbReference type="OrthoDB" id="9806257at2"/>
<keyword evidence="1" id="KW-0560">Oxidoreductase</keyword>
<dbReference type="Gene3D" id="3.30.9.10">
    <property type="entry name" value="D-Amino Acid Oxidase, subunit A, domain 2"/>
    <property type="match status" value="1"/>
</dbReference>
<feature type="domain" description="FAD dependent oxidoreductase" evidence="2">
    <location>
        <begin position="3"/>
        <end position="370"/>
    </location>
</feature>
<evidence type="ECO:0000313" key="3">
    <source>
        <dbReference type="EMBL" id="RWZ52970.1"/>
    </source>
</evidence>
<dbReference type="PANTHER" id="PTHR13847">
    <property type="entry name" value="SARCOSINE DEHYDROGENASE-RELATED"/>
    <property type="match status" value="1"/>
</dbReference>
<name>A0A444PYK5_9MICO</name>
<evidence type="ECO:0000259" key="2">
    <source>
        <dbReference type="Pfam" id="PF01266"/>
    </source>
</evidence>
<dbReference type="InterPro" id="IPR036188">
    <property type="entry name" value="FAD/NAD-bd_sf"/>
</dbReference>
<evidence type="ECO:0000313" key="4">
    <source>
        <dbReference type="Proteomes" id="UP000288547"/>
    </source>
</evidence>
<accession>A0A444PYK5</accession>
<dbReference type="SUPFAM" id="SSF51905">
    <property type="entry name" value="FAD/NAD(P)-binding domain"/>
    <property type="match status" value="1"/>
</dbReference>
<dbReference type="RefSeq" id="WP_128493813.1">
    <property type="nucleotide sequence ID" value="NZ_RZNB01000001.1"/>
</dbReference>